<evidence type="ECO:0000256" key="10">
    <source>
        <dbReference type="ARBA" id="ARBA00023065"/>
    </source>
</evidence>
<dbReference type="GeneID" id="31366761"/>
<dbReference type="GO" id="GO:0004322">
    <property type="term" value="F:ferroxidase activity"/>
    <property type="evidence" value="ECO:0007669"/>
    <property type="project" value="UniProtKB-EC"/>
</dbReference>
<dbReference type="InterPro" id="IPR020895">
    <property type="entry name" value="Frataxin_CS"/>
</dbReference>
<comment type="caution">
    <text evidence="13">The sequence shown here is derived from an EMBL/GenBank/DDBJ whole genome shotgun (WGS) entry which is preliminary data.</text>
</comment>
<keyword evidence="10" id="KW-0406">Ion transport</keyword>
<dbReference type="PANTHER" id="PTHR16821">
    <property type="entry name" value="FRATAXIN"/>
    <property type="match status" value="1"/>
</dbReference>
<dbReference type="AlphaFoldDB" id="D3BU32"/>
<organism evidence="13 14">
    <name type="scientific">Heterostelium pallidum (strain ATCC 26659 / Pp 5 / PN500)</name>
    <name type="common">Cellular slime mold</name>
    <name type="synonym">Polysphondylium pallidum</name>
    <dbReference type="NCBI Taxonomy" id="670386"/>
    <lineage>
        <taxon>Eukaryota</taxon>
        <taxon>Amoebozoa</taxon>
        <taxon>Evosea</taxon>
        <taxon>Eumycetozoa</taxon>
        <taxon>Dictyostelia</taxon>
        <taxon>Acytosteliales</taxon>
        <taxon>Acytosteliaceae</taxon>
        <taxon>Heterostelium</taxon>
    </lineage>
</organism>
<dbReference type="EC" id="1.16.3.1" evidence="3"/>
<dbReference type="GO" id="GO:0005739">
    <property type="term" value="C:mitochondrion"/>
    <property type="evidence" value="ECO:0007669"/>
    <property type="project" value="UniProtKB-SubCell"/>
</dbReference>
<keyword evidence="14" id="KW-1185">Reference proteome</keyword>
<dbReference type="Pfam" id="PF01491">
    <property type="entry name" value="Frataxin_Cyay"/>
    <property type="match status" value="1"/>
</dbReference>
<dbReference type="FunCoup" id="D3BU32">
    <property type="interactions" value="159"/>
</dbReference>
<dbReference type="GO" id="GO:0051537">
    <property type="term" value="F:2 iron, 2 sulfur cluster binding"/>
    <property type="evidence" value="ECO:0007669"/>
    <property type="project" value="TreeGrafter"/>
</dbReference>
<dbReference type="Gene3D" id="3.30.920.10">
    <property type="entry name" value="Frataxin/CyaY"/>
    <property type="match status" value="1"/>
</dbReference>
<dbReference type="PROSITE" id="PS50810">
    <property type="entry name" value="FRATAXIN_2"/>
    <property type="match status" value="1"/>
</dbReference>
<dbReference type="RefSeq" id="XP_020427352.1">
    <property type="nucleotide sequence ID" value="XM_020582049.1"/>
</dbReference>
<evidence type="ECO:0000313" key="14">
    <source>
        <dbReference type="Proteomes" id="UP000001396"/>
    </source>
</evidence>
<evidence type="ECO:0000256" key="6">
    <source>
        <dbReference type="ARBA" id="ARBA00022496"/>
    </source>
</evidence>
<comment type="similarity">
    <text evidence="2">Belongs to the frataxin family.</text>
</comment>
<evidence type="ECO:0000313" key="13">
    <source>
        <dbReference type="EMBL" id="EFA75218.1"/>
    </source>
</evidence>
<keyword evidence="4" id="KW-0409">Iron storage</keyword>
<comment type="catalytic activity">
    <reaction evidence="12">
        <text>4 Fe(2+) + O2 + 4 H(+) = 4 Fe(3+) + 2 H2O</text>
        <dbReference type="Rhea" id="RHEA:11148"/>
        <dbReference type="ChEBI" id="CHEBI:15377"/>
        <dbReference type="ChEBI" id="CHEBI:15378"/>
        <dbReference type="ChEBI" id="CHEBI:15379"/>
        <dbReference type="ChEBI" id="CHEBI:29033"/>
        <dbReference type="ChEBI" id="CHEBI:29034"/>
        <dbReference type="EC" id="1.16.3.1"/>
    </reaction>
</comment>
<dbReference type="PROSITE" id="PS01344">
    <property type="entry name" value="FRATAXIN_1"/>
    <property type="match status" value="1"/>
</dbReference>
<dbReference type="InterPro" id="IPR036524">
    <property type="entry name" value="Frataxin/CyaY_sf"/>
</dbReference>
<name>D3BU32_HETP5</name>
<dbReference type="NCBIfam" id="TIGR03422">
    <property type="entry name" value="mito_frataxin"/>
    <property type="match status" value="1"/>
</dbReference>
<keyword evidence="8" id="KW-0560">Oxidoreductase</keyword>
<evidence type="ECO:0000256" key="3">
    <source>
        <dbReference type="ARBA" id="ARBA00013107"/>
    </source>
</evidence>
<dbReference type="OMA" id="QWIDNID"/>
<proteinExistence type="inferred from homology"/>
<evidence type="ECO:0000256" key="12">
    <source>
        <dbReference type="ARBA" id="ARBA00047990"/>
    </source>
</evidence>
<evidence type="ECO:0000256" key="8">
    <source>
        <dbReference type="ARBA" id="ARBA00023002"/>
    </source>
</evidence>
<dbReference type="GO" id="GO:0006826">
    <property type="term" value="P:iron ion transport"/>
    <property type="evidence" value="ECO:0007669"/>
    <property type="project" value="UniProtKB-KW"/>
</dbReference>
<keyword evidence="11" id="KW-0496">Mitochondrion</keyword>
<reference evidence="13 14" key="1">
    <citation type="journal article" date="2011" name="Genome Res.">
        <title>Phylogeny-wide analysis of social amoeba genomes highlights ancient origins for complex intercellular communication.</title>
        <authorList>
            <person name="Heidel A.J."/>
            <person name="Lawal H.M."/>
            <person name="Felder M."/>
            <person name="Schilde C."/>
            <person name="Helps N.R."/>
            <person name="Tunggal B."/>
            <person name="Rivero F."/>
            <person name="John U."/>
            <person name="Schleicher M."/>
            <person name="Eichinger L."/>
            <person name="Platzer M."/>
            <person name="Noegel A.A."/>
            <person name="Schaap P."/>
            <person name="Gloeckner G."/>
        </authorList>
    </citation>
    <scope>NUCLEOTIDE SEQUENCE [LARGE SCALE GENOMIC DNA]</scope>
    <source>
        <strain evidence="14">ATCC 26659 / Pp 5 / PN500</strain>
    </source>
</reference>
<dbReference type="InterPro" id="IPR002908">
    <property type="entry name" value="Frataxin/CyaY"/>
</dbReference>
<sequence length="190" mass="22027">MISSTTRNIISRLTVNTNYQYSFRSIVYSKSIVIRDSSSSQQSLQHRSSSSFSYNQLNRFNNNNTLNYIKRYYSSEELPLPIYHTIVDDELELFSDRIEVLIQSFEDKGADVETSDGVLTINLGKNGTYVINKQTPNRQIWWSSPISGPKRFNYDTISKQWIDNIDGTPLRNLLQSEIKTLCKYDLNLDN</sequence>
<dbReference type="GO" id="GO:0008199">
    <property type="term" value="F:ferric iron binding"/>
    <property type="evidence" value="ECO:0007669"/>
    <property type="project" value="InterPro"/>
</dbReference>
<dbReference type="GO" id="GO:0006879">
    <property type="term" value="P:intracellular iron ion homeostasis"/>
    <property type="evidence" value="ECO:0007669"/>
    <property type="project" value="UniProtKB-KW"/>
</dbReference>
<evidence type="ECO:0000256" key="4">
    <source>
        <dbReference type="ARBA" id="ARBA00022434"/>
    </source>
</evidence>
<dbReference type="GO" id="GO:0016226">
    <property type="term" value="P:iron-sulfur cluster assembly"/>
    <property type="evidence" value="ECO:0007669"/>
    <property type="project" value="InterPro"/>
</dbReference>
<dbReference type="InterPro" id="IPR017789">
    <property type="entry name" value="Frataxin"/>
</dbReference>
<dbReference type="GO" id="GO:0034986">
    <property type="term" value="F:iron chaperone activity"/>
    <property type="evidence" value="ECO:0007669"/>
    <property type="project" value="TreeGrafter"/>
</dbReference>
<dbReference type="SUPFAM" id="SSF55387">
    <property type="entry name" value="Frataxin/Nqo15-like"/>
    <property type="match status" value="1"/>
</dbReference>
<evidence type="ECO:0000256" key="11">
    <source>
        <dbReference type="ARBA" id="ARBA00023128"/>
    </source>
</evidence>
<comment type="subcellular location">
    <subcellularLocation>
        <location evidence="1">Mitochondrion</location>
    </subcellularLocation>
</comment>
<protein>
    <recommendedName>
        <fullName evidence="3">ferroxidase</fullName>
        <ecNumber evidence="3">1.16.3.1</ecNumber>
    </recommendedName>
</protein>
<dbReference type="EMBL" id="ADBJ01000056">
    <property type="protein sequence ID" value="EFA75218.1"/>
    <property type="molecule type" value="Genomic_DNA"/>
</dbReference>
<dbReference type="InParanoid" id="D3BU32"/>
<evidence type="ECO:0000256" key="1">
    <source>
        <dbReference type="ARBA" id="ARBA00004173"/>
    </source>
</evidence>
<accession>D3BU32</accession>
<dbReference type="SMART" id="SM01219">
    <property type="entry name" value="Frataxin_Cyay"/>
    <property type="match status" value="1"/>
</dbReference>
<gene>
    <name evidence="13" type="primary">fxn</name>
    <name evidence="13" type="ORF">PPL_11293</name>
</gene>
<keyword evidence="7" id="KW-0809">Transit peptide</keyword>
<evidence type="ECO:0000256" key="9">
    <source>
        <dbReference type="ARBA" id="ARBA00023004"/>
    </source>
</evidence>
<keyword evidence="5" id="KW-0813">Transport</keyword>
<evidence type="ECO:0000256" key="5">
    <source>
        <dbReference type="ARBA" id="ARBA00022448"/>
    </source>
</evidence>
<evidence type="ECO:0000256" key="7">
    <source>
        <dbReference type="ARBA" id="ARBA00022946"/>
    </source>
</evidence>
<dbReference type="GO" id="GO:0008198">
    <property type="term" value="F:ferrous iron binding"/>
    <property type="evidence" value="ECO:0007669"/>
    <property type="project" value="TreeGrafter"/>
</dbReference>
<dbReference type="PANTHER" id="PTHR16821:SF2">
    <property type="entry name" value="FRATAXIN, MITOCHONDRIAL"/>
    <property type="match status" value="1"/>
</dbReference>
<keyword evidence="6" id="KW-0410">Iron transport</keyword>
<dbReference type="STRING" id="670386.D3BU32"/>
<evidence type="ECO:0000256" key="2">
    <source>
        <dbReference type="ARBA" id="ARBA00008183"/>
    </source>
</evidence>
<dbReference type="NCBIfam" id="TIGR03421">
    <property type="entry name" value="FeS_CyaY"/>
    <property type="match status" value="1"/>
</dbReference>
<keyword evidence="9" id="KW-0408">Iron</keyword>
<dbReference type="Proteomes" id="UP000001396">
    <property type="component" value="Unassembled WGS sequence"/>
</dbReference>